<feature type="compositionally biased region" description="Polar residues" evidence="1">
    <location>
        <begin position="309"/>
        <end position="348"/>
    </location>
</feature>
<dbReference type="Proteomes" id="UP000017861">
    <property type="component" value="Unassembled WGS sequence"/>
</dbReference>
<feature type="compositionally biased region" description="Polar residues" evidence="1">
    <location>
        <begin position="374"/>
        <end position="384"/>
    </location>
</feature>
<feature type="transmembrane region" description="Helical" evidence="2">
    <location>
        <begin position="21"/>
        <end position="39"/>
    </location>
</feature>
<evidence type="ECO:0000256" key="2">
    <source>
        <dbReference type="SAM" id="Phobius"/>
    </source>
</evidence>
<gene>
    <name evidence="3" type="ORF">TCDM_08844</name>
</gene>
<evidence type="ECO:0000256" key="1">
    <source>
        <dbReference type="SAM" id="MobiDB-lite"/>
    </source>
</evidence>
<evidence type="ECO:0000313" key="4">
    <source>
        <dbReference type="Proteomes" id="UP000017861"/>
    </source>
</evidence>
<accession>V5BBB0</accession>
<organism evidence="3 4">
    <name type="scientific">Trypanosoma cruzi Dm28c</name>
    <dbReference type="NCBI Taxonomy" id="1416333"/>
    <lineage>
        <taxon>Eukaryota</taxon>
        <taxon>Discoba</taxon>
        <taxon>Euglenozoa</taxon>
        <taxon>Kinetoplastea</taxon>
        <taxon>Metakinetoplastina</taxon>
        <taxon>Trypanosomatida</taxon>
        <taxon>Trypanosomatidae</taxon>
        <taxon>Trypanosoma</taxon>
        <taxon>Schizotrypanum</taxon>
    </lineage>
</organism>
<feature type="compositionally biased region" description="Basic and acidic residues" evidence="1">
    <location>
        <begin position="152"/>
        <end position="161"/>
    </location>
</feature>
<dbReference type="AlphaFoldDB" id="V5BBB0"/>
<feature type="compositionally biased region" description="Basic and acidic residues" evidence="1">
    <location>
        <begin position="351"/>
        <end position="360"/>
    </location>
</feature>
<proteinExistence type="predicted"/>
<keyword evidence="2" id="KW-0472">Membrane</keyword>
<reference evidence="3 4" key="1">
    <citation type="journal article" date="2014" name="Genome Announc.">
        <title>Trypanosoma cruzi Clone Dm28c Draft Genome Sequence.</title>
        <authorList>
            <person name="Grisard E.C."/>
            <person name="Teixeira S.M."/>
            <person name="de Almeida L.G."/>
            <person name="Stoco P.H."/>
            <person name="Gerber A.L."/>
            <person name="Talavera-Lopez C."/>
            <person name="Lima O.C."/>
            <person name="Andersson B."/>
            <person name="de Vasconcelos A.T."/>
        </authorList>
    </citation>
    <scope>NUCLEOTIDE SEQUENCE [LARGE SCALE GENOMIC DNA]</scope>
    <source>
        <strain evidence="3 4">Dm28c</strain>
    </source>
</reference>
<feature type="compositionally biased region" description="Basic and acidic residues" evidence="1">
    <location>
        <begin position="225"/>
        <end position="253"/>
    </location>
</feature>
<dbReference type="EMBL" id="AYLP01000131">
    <property type="protein sequence ID" value="ESS63352.1"/>
    <property type="molecule type" value="Genomic_DNA"/>
</dbReference>
<dbReference type="VEuPathDB" id="TriTrypDB:TCDM_08844"/>
<feature type="region of interest" description="Disordered" evidence="1">
    <location>
        <begin position="134"/>
        <end position="454"/>
    </location>
</feature>
<feature type="compositionally biased region" description="Polar residues" evidence="1">
    <location>
        <begin position="287"/>
        <end position="298"/>
    </location>
</feature>
<protein>
    <submittedName>
        <fullName evidence="3">Mucin-associated surface protein (MASP)</fullName>
    </submittedName>
</protein>
<sequence length="474" mass="49321">MKRRFCLIHFLFALLPDSQPFFFFSFAVVIFPFFIYFWFGERCASSAIALTPSASWCAQAANCHRAVVVAALYFPFLLSLCFDGALVCAEGCTQVTGVMAMMTGRVLLVCALCVLWCGAGGLCENSVTARSESEVQDPIIALPPTKGSDLPRSNKAEDSKPLGEGQNHGSVNLPEKEPCKNDSTKSPKCTKGPEDVSASPSVPVAQGEHNKVQNSGSSGSSEKGTTLKEQELQGKLHDVETLPQDPAKEKEPKITAPAEHSSSPSPPKSTVTVSSTDISGVDDGTVQRDNMQNTLNDNDGSESRAAQPDSASGNTQTSVVEDTSSNGGAPQVSTAANADSAGSTTTALKNADTKKEHSGDTDSSLAASPAVGDNTATATASNTHDASEYNKDGVKRSTEDMEQNASKTNLHADSGTTETAAANSEVPTTARNATNKTSNTETTADSDGSTAVSHTTSPLLLLLVVACAAAVVAA</sequence>
<feature type="compositionally biased region" description="Polar residues" evidence="1">
    <location>
        <begin position="403"/>
        <end position="454"/>
    </location>
</feature>
<dbReference type="OrthoDB" id="10506450at2759"/>
<comment type="caution">
    <text evidence="3">The sequence shown here is derived from an EMBL/GenBank/DDBJ whole genome shotgun (WGS) entry which is preliminary data.</text>
</comment>
<keyword evidence="2" id="KW-1133">Transmembrane helix</keyword>
<feature type="compositionally biased region" description="Basic and acidic residues" evidence="1">
    <location>
        <begin position="174"/>
        <end position="185"/>
    </location>
</feature>
<evidence type="ECO:0000313" key="3">
    <source>
        <dbReference type="EMBL" id="ESS63352.1"/>
    </source>
</evidence>
<name>V5BBB0_TRYCR</name>
<feature type="compositionally biased region" description="Basic and acidic residues" evidence="1">
    <location>
        <begin position="385"/>
        <end position="399"/>
    </location>
</feature>
<keyword evidence="2" id="KW-0812">Transmembrane</keyword>